<dbReference type="InterPro" id="IPR001879">
    <property type="entry name" value="GPCR_2_extracellular_dom"/>
</dbReference>
<dbReference type="Pfam" id="PF02793">
    <property type="entry name" value="HRM"/>
    <property type="match status" value="1"/>
</dbReference>
<dbReference type="Proteomes" id="UP000472276">
    <property type="component" value="Unassembled WGS sequence"/>
</dbReference>
<dbReference type="Gene3D" id="4.10.1240.10">
    <property type="entry name" value="GPCR, family 2, extracellular hormone receptor domain"/>
    <property type="match status" value="1"/>
</dbReference>
<proteinExistence type="predicted"/>
<keyword evidence="3" id="KW-1185">Reference proteome</keyword>
<dbReference type="SUPFAM" id="SSF111418">
    <property type="entry name" value="Hormone receptor domain"/>
    <property type="match status" value="1"/>
</dbReference>
<name>A0A668S742_OREAU</name>
<dbReference type="AlphaFoldDB" id="A0A668S742"/>
<protein>
    <recommendedName>
        <fullName evidence="1">G-protein coupled receptors family 2 profile 1 domain-containing protein</fullName>
    </recommendedName>
</protein>
<dbReference type="GO" id="GO:0016020">
    <property type="term" value="C:membrane"/>
    <property type="evidence" value="ECO:0007669"/>
    <property type="project" value="InterPro"/>
</dbReference>
<reference evidence="2" key="2">
    <citation type="submission" date="2025-09" db="UniProtKB">
        <authorList>
            <consortium name="Ensembl"/>
        </authorList>
    </citation>
    <scope>IDENTIFICATION</scope>
</reference>
<reference evidence="2" key="1">
    <citation type="submission" date="2025-08" db="UniProtKB">
        <authorList>
            <consortium name="Ensembl"/>
        </authorList>
    </citation>
    <scope>IDENTIFICATION</scope>
</reference>
<evidence type="ECO:0000313" key="3">
    <source>
        <dbReference type="Proteomes" id="UP000472276"/>
    </source>
</evidence>
<sequence>MAWDGWLCWDETKAGVKERNCPDYYDCFDIDGKFLCDFTSILCHSCLLRT</sequence>
<dbReference type="InterPro" id="IPR036445">
    <property type="entry name" value="GPCR_2_extracell_dom_sf"/>
</dbReference>
<accession>A0A668S742</accession>
<organism evidence="2 3">
    <name type="scientific">Oreochromis aureus</name>
    <name type="common">Israeli tilapia</name>
    <name type="synonym">Chromis aureus</name>
    <dbReference type="NCBI Taxonomy" id="47969"/>
    <lineage>
        <taxon>Eukaryota</taxon>
        <taxon>Metazoa</taxon>
        <taxon>Chordata</taxon>
        <taxon>Craniata</taxon>
        <taxon>Vertebrata</taxon>
        <taxon>Euteleostomi</taxon>
        <taxon>Actinopterygii</taxon>
        <taxon>Neopterygii</taxon>
        <taxon>Teleostei</taxon>
        <taxon>Neoteleostei</taxon>
        <taxon>Acanthomorphata</taxon>
        <taxon>Ovalentaria</taxon>
        <taxon>Cichlomorphae</taxon>
        <taxon>Cichliformes</taxon>
        <taxon>Cichlidae</taxon>
        <taxon>African cichlids</taxon>
        <taxon>Pseudocrenilabrinae</taxon>
        <taxon>Oreochromini</taxon>
        <taxon>Oreochromis</taxon>
    </lineage>
</organism>
<dbReference type="PROSITE" id="PS50227">
    <property type="entry name" value="G_PROTEIN_RECEP_F2_3"/>
    <property type="match status" value="1"/>
</dbReference>
<feature type="domain" description="G-protein coupled receptors family 2 profile 1" evidence="1">
    <location>
        <begin position="1"/>
        <end position="50"/>
    </location>
</feature>
<evidence type="ECO:0000259" key="1">
    <source>
        <dbReference type="PROSITE" id="PS50227"/>
    </source>
</evidence>
<dbReference type="Ensembl" id="ENSOABT00000009656.2">
    <property type="protein sequence ID" value="ENSOABP00000009326.1"/>
    <property type="gene ID" value="ENSOABG00000005007.2"/>
</dbReference>
<evidence type="ECO:0000313" key="2">
    <source>
        <dbReference type="Ensembl" id="ENSOABP00000009326.1"/>
    </source>
</evidence>
<dbReference type="GO" id="GO:0004930">
    <property type="term" value="F:G protein-coupled receptor activity"/>
    <property type="evidence" value="ECO:0007669"/>
    <property type="project" value="InterPro"/>
</dbReference>